<dbReference type="AlphaFoldDB" id="A0A7G9FSZ4"/>
<protein>
    <submittedName>
        <fullName evidence="2">Uncharacterized protein</fullName>
    </submittedName>
</protein>
<keyword evidence="1" id="KW-0472">Membrane</keyword>
<reference evidence="2 3" key="1">
    <citation type="submission" date="2020-08" db="EMBL/GenBank/DDBJ databases">
        <authorList>
            <person name="Liu C."/>
            <person name="Sun Q."/>
        </authorList>
    </citation>
    <scope>NUCLEOTIDE SEQUENCE [LARGE SCALE GENOMIC DNA]</scope>
    <source>
        <strain evidence="2 3">NSJ-8</strain>
    </source>
</reference>
<evidence type="ECO:0000313" key="3">
    <source>
        <dbReference type="Proteomes" id="UP000515981"/>
    </source>
</evidence>
<keyword evidence="3" id="KW-1185">Reference proteome</keyword>
<evidence type="ECO:0000256" key="1">
    <source>
        <dbReference type="SAM" id="Phobius"/>
    </source>
</evidence>
<feature type="transmembrane region" description="Helical" evidence="1">
    <location>
        <begin position="41"/>
        <end position="59"/>
    </location>
</feature>
<name>A0A7G9FSZ4_9FIRM</name>
<keyword evidence="1" id="KW-1133">Transmembrane helix</keyword>
<dbReference type="Proteomes" id="UP000515981">
    <property type="component" value="Chromosome"/>
</dbReference>
<keyword evidence="1" id="KW-0812">Transmembrane</keyword>
<organism evidence="2 3">
    <name type="scientific">Simiaoa sunii</name>
    <dbReference type="NCBI Taxonomy" id="2763672"/>
    <lineage>
        <taxon>Bacteria</taxon>
        <taxon>Bacillati</taxon>
        <taxon>Bacillota</taxon>
        <taxon>Clostridia</taxon>
        <taxon>Lachnospirales</taxon>
        <taxon>Lachnospiraceae</taxon>
        <taxon>Simiaoa</taxon>
    </lineage>
</organism>
<dbReference type="KEGG" id="ssun:H9Q77_11265"/>
<accession>A0A7G9FSZ4</accession>
<evidence type="ECO:0000313" key="2">
    <source>
        <dbReference type="EMBL" id="QNM01676.1"/>
    </source>
</evidence>
<dbReference type="RefSeq" id="WP_022154278.1">
    <property type="nucleotide sequence ID" value="NZ_CP060633.1"/>
</dbReference>
<sequence>MKKRIRRLLLSERGDSSYISSFVYILQPPRLEVAFCMYPRMHLIFIYCCVIILTIRVTGTDMNKNSCKAAESAIDRTILRMAVAAGSLEKGQKGYGRNEF</sequence>
<proteinExistence type="predicted"/>
<gene>
    <name evidence="2" type="ORF">H9Q77_11265</name>
</gene>
<dbReference type="EMBL" id="CP060633">
    <property type="protein sequence ID" value="QNM01676.1"/>
    <property type="molecule type" value="Genomic_DNA"/>
</dbReference>